<dbReference type="InParanoid" id="G3HNR8"/>
<evidence type="ECO:0000313" key="3">
    <source>
        <dbReference type="Proteomes" id="UP000001075"/>
    </source>
</evidence>
<evidence type="ECO:0000256" key="1">
    <source>
        <dbReference type="SAM" id="MobiDB-lite"/>
    </source>
</evidence>
<evidence type="ECO:0000313" key="2">
    <source>
        <dbReference type="EMBL" id="EGW06421.1"/>
    </source>
</evidence>
<reference evidence="3" key="1">
    <citation type="journal article" date="2011" name="Nat. Biotechnol.">
        <title>The genomic sequence of the Chinese hamster ovary (CHO)-K1 cell line.</title>
        <authorList>
            <person name="Xu X."/>
            <person name="Nagarajan H."/>
            <person name="Lewis N.E."/>
            <person name="Pan S."/>
            <person name="Cai Z."/>
            <person name="Liu X."/>
            <person name="Chen W."/>
            <person name="Xie M."/>
            <person name="Wang W."/>
            <person name="Hammond S."/>
            <person name="Andersen M.R."/>
            <person name="Neff N."/>
            <person name="Passarelli B."/>
            <person name="Koh W."/>
            <person name="Fan H.C."/>
            <person name="Wang J."/>
            <person name="Gui Y."/>
            <person name="Lee K.H."/>
            <person name="Betenbaugh M.J."/>
            <person name="Quake S.R."/>
            <person name="Famili I."/>
            <person name="Palsson B.O."/>
            <person name="Wang J."/>
        </authorList>
    </citation>
    <scope>NUCLEOTIDE SEQUENCE [LARGE SCALE GENOMIC DNA]</scope>
    <source>
        <strain evidence="3">CHO K1 cell line</strain>
    </source>
</reference>
<feature type="compositionally biased region" description="Polar residues" evidence="1">
    <location>
        <begin position="30"/>
        <end position="52"/>
    </location>
</feature>
<dbReference type="AlphaFoldDB" id="G3HNR8"/>
<proteinExistence type="predicted"/>
<organism evidence="2 3">
    <name type="scientific">Cricetulus griseus</name>
    <name type="common">Chinese hamster</name>
    <name type="synonym">Cricetulus barabensis griseus</name>
    <dbReference type="NCBI Taxonomy" id="10029"/>
    <lineage>
        <taxon>Eukaryota</taxon>
        <taxon>Metazoa</taxon>
        <taxon>Chordata</taxon>
        <taxon>Craniata</taxon>
        <taxon>Vertebrata</taxon>
        <taxon>Euteleostomi</taxon>
        <taxon>Mammalia</taxon>
        <taxon>Eutheria</taxon>
        <taxon>Euarchontoglires</taxon>
        <taxon>Glires</taxon>
        <taxon>Rodentia</taxon>
        <taxon>Myomorpha</taxon>
        <taxon>Muroidea</taxon>
        <taxon>Cricetidae</taxon>
        <taxon>Cricetinae</taxon>
        <taxon>Cricetulus</taxon>
    </lineage>
</organism>
<feature type="compositionally biased region" description="Polar residues" evidence="1">
    <location>
        <begin position="69"/>
        <end position="79"/>
    </location>
</feature>
<dbReference type="EMBL" id="JH000550">
    <property type="protein sequence ID" value="EGW06421.1"/>
    <property type="molecule type" value="Genomic_DNA"/>
</dbReference>
<feature type="region of interest" description="Disordered" evidence="1">
    <location>
        <begin position="30"/>
        <end position="79"/>
    </location>
</feature>
<accession>G3HNR8</accession>
<name>G3HNR8_CRIGR</name>
<dbReference type="Proteomes" id="UP000001075">
    <property type="component" value="Unassembled WGS sequence"/>
</dbReference>
<gene>
    <name evidence="2" type="ORF">I79_012411</name>
</gene>
<sequence>MVGHRPLPRSQPSPDHWAAEVSPCWSSVTLTPSTAHHSTPPSTEASQKQQRWQGGAGPGLPRRQGAANPRSSGLATRWV</sequence>
<protein>
    <submittedName>
        <fullName evidence="2">Uncharacterized protein</fullName>
    </submittedName>
</protein>